<dbReference type="PROSITE" id="PS00995">
    <property type="entry name" value="TCP1_3"/>
    <property type="match status" value="1"/>
</dbReference>
<dbReference type="FunFam" id="1.10.560.10:FF:000045">
    <property type="entry name" value="T-complex protein 1 subunit eta"/>
    <property type="match status" value="1"/>
</dbReference>
<sequence length="227" mass="23899">MASGGDSLLALGGKRTTGQSIRTQNVMAAAAIANIVKSSLGPVGLDKMLVDDVGDVIVTNDGATILKQLEVEHPAAKVLVELAQLQDEEVGDGTTSVVILAAELLKAADELVKHKLHPTTVINGYRLACKEAVRYMQENLSIGVEELGRSSVIGVAQTAMSSKLIGPDSEFFSEMVYSAVEAVKVVDQHGEATYPIKAINILKAHGKSVRESTLVNGYALNCTVASQ</sequence>
<dbReference type="Gene3D" id="3.30.260.10">
    <property type="entry name" value="TCP-1-like chaperonin intermediate domain"/>
    <property type="match status" value="1"/>
</dbReference>
<evidence type="ECO:0000313" key="12">
    <source>
        <dbReference type="WBParaSite" id="ASIM_0001980601-mRNA-1"/>
    </source>
</evidence>
<dbReference type="Gene3D" id="3.50.7.10">
    <property type="entry name" value="GroEL"/>
    <property type="match status" value="1"/>
</dbReference>
<reference evidence="10 11" key="2">
    <citation type="submission" date="2018-11" db="EMBL/GenBank/DDBJ databases">
        <authorList>
            <consortium name="Pathogen Informatics"/>
        </authorList>
    </citation>
    <scope>NUCLEOTIDE SEQUENCE [LARGE SCALE GENOMIC DNA]</scope>
</reference>
<dbReference type="GO" id="GO:0005524">
    <property type="term" value="F:ATP binding"/>
    <property type="evidence" value="ECO:0007669"/>
    <property type="project" value="UniProtKB-KW"/>
</dbReference>
<dbReference type="InterPro" id="IPR002194">
    <property type="entry name" value="Chaperonin_TCP-1_CS"/>
</dbReference>
<name>A0A0M3KFP5_ANISI</name>
<reference evidence="12" key="1">
    <citation type="submission" date="2017-02" db="UniProtKB">
        <authorList>
            <consortium name="WormBaseParasite"/>
        </authorList>
    </citation>
    <scope>IDENTIFICATION</scope>
</reference>
<dbReference type="InterPro" id="IPR027410">
    <property type="entry name" value="TCP-1-like_intermed_sf"/>
</dbReference>
<dbReference type="Proteomes" id="UP000267096">
    <property type="component" value="Unassembled WGS sequence"/>
</dbReference>
<dbReference type="AlphaFoldDB" id="A0A0M3KFP5"/>
<protein>
    <submittedName>
        <fullName evidence="12">T-complex protein 1 subunit alpha (inferred by orthology to a C. elegans protein)</fullName>
    </submittedName>
</protein>
<evidence type="ECO:0000313" key="10">
    <source>
        <dbReference type="EMBL" id="VDK68070.1"/>
    </source>
</evidence>
<evidence type="ECO:0000256" key="1">
    <source>
        <dbReference type="ARBA" id="ARBA00004496"/>
    </source>
</evidence>
<accession>A0A0M3KFP5</accession>
<evidence type="ECO:0000256" key="7">
    <source>
        <dbReference type="ARBA" id="ARBA00023186"/>
    </source>
</evidence>
<dbReference type="SUPFAM" id="SSF48592">
    <property type="entry name" value="GroEL equatorial domain-like"/>
    <property type="match status" value="1"/>
</dbReference>
<evidence type="ECO:0000256" key="9">
    <source>
        <dbReference type="RuleBase" id="RU004187"/>
    </source>
</evidence>
<comment type="subunit">
    <text evidence="3">Heterooligomeric complex of about 850 to 900 kDa that forms two stacked rings, 12 to 16 nm in diameter.</text>
</comment>
<evidence type="ECO:0000256" key="6">
    <source>
        <dbReference type="ARBA" id="ARBA00022840"/>
    </source>
</evidence>
<dbReference type="GO" id="GO:0140662">
    <property type="term" value="F:ATP-dependent protein folding chaperone"/>
    <property type="evidence" value="ECO:0007669"/>
    <property type="project" value="InterPro"/>
</dbReference>
<dbReference type="PROSITE" id="PS00751">
    <property type="entry name" value="TCP1_2"/>
    <property type="match status" value="1"/>
</dbReference>
<dbReference type="Gene3D" id="1.10.560.10">
    <property type="entry name" value="GroEL-like equatorial domain"/>
    <property type="match status" value="1"/>
</dbReference>
<proteinExistence type="inferred from homology"/>
<comment type="function">
    <text evidence="8">Molecular chaperone; assists the folding of proteins upon ATP hydrolysis. Known to play a role, in vitro, in the folding of actin and tubulin.</text>
</comment>
<evidence type="ECO:0000256" key="8">
    <source>
        <dbReference type="ARBA" id="ARBA00024677"/>
    </source>
</evidence>
<comment type="similarity">
    <text evidence="2 9">Belongs to the TCP-1 chaperonin family.</text>
</comment>
<dbReference type="GO" id="GO:0016887">
    <property type="term" value="F:ATP hydrolysis activity"/>
    <property type="evidence" value="ECO:0007669"/>
    <property type="project" value="InterPro"/>
</dbReference>
<dbReference type="OrthoDB" id="496at2759"/>
<keyword evidence="4" id="KW-0963">Cytoplasm</keyword>
<dbReference type="SUPFAM" id="SSF54849">
    <property type="entry name" value="GroEL-intermediate domain like"/>
    <property type="match status" value="1"/>
</dbReference>
<evidence type="ECO:0000256" key="4">
    <source>
        <dbReference type="ARBA" id="ARBA00022490"/>
    </source>
</evidence>
<keyword evidence="5 9" id="KW-0547">Nucleotide-binding</keyword>
<dbReference type="PROSITE" id="PS00750">
    <property type="entry name" value="TCP1_1"/>
    <property type="match status" value="1"/>
</dbReference>
<dbReference type="InterPro" id="IPR017998">
    <property type="entry name" value="Chaperone_TCP-1"/>
</dbReference>
<dbReference type="GO" id="GO:0051082">
    <property type="term" value="F:unfolded protein binding"/>
    <property type="evidence" value="ECO:0007669"/>
    <property type="project" value="InterPro"/>
</dbReference>
<dbReference type="PRINTS" id="PR00304">
    <property type="entry name" value="TCOMPLEXTCP1"/>
</dbReference>
<keyword evidence="11" id="KW-1185">Reference proteome</keyword>
<dbReference type="PANTHER" id="PTHR11353">
    <property type="entry name" value="CHAPERONIN"/>
    <property type="match status" value="1"/>
</dbReference>
<dbReference type="InterPro" id="IPR027413">
    <property type="entry name" value="GROEL-like_equatorial_sf"/>
</dbReference>
<keyword evidence="7 9" id="KW-0143">Chaperone</keyword>
<comment type="subcellular location">
    <subcellularLocation>
        <location evidence="1">Cytoplasm</location>
    </subcellularLocation>
</comment>
<evidence type="ECO:0000313" key="11">
    <source>
        <dbReference type="Proteomes" id="UP000267096"/>
    </source>
</evidence>
<dbReference type="Pfam" id="PF00118">
    <property type="entry name" value="Cpn60_TCP1"/>
    <property type="match status" value="1"/>
</dbReference>
<gene>
    <name evidence="10" type="ORF">ASIM_LOCUS19193</name>
</gene>
<evidence type="ECO:0000256" key="3">
    <source>
        <dbReference type="ARBA" id="ARBA00011531"/>
    </source>
</evidence>
<dbReference type="WBParaSite" id="ASIM_0001980601-mRNA-1">
    <property type="protein sequence ID" value="ASIM_0001980601-mRNA-1"/>
    <property type="gene ID" value="ASIM_0001980601"/>
</dbReference>
<organism evidence="12">
    <name type="scientific">Anisakis simplex</name>
    <name type="common">Herring worm</name>
    <dbReference type="NCBI Taxonomy" id="6269"/>
    <lineage>
        <taxon>Eukaryota</taxon>
        <taxon>Metazoa</taxon>
        <taxon>Ecdysozoa</taxon>
        <taxon>Nematoda</taxon>
        <taxon>Chromadorea</taxon>
        <taxon>Rhabditida</taxon>
        <taxon>Spirurina</taxon>
        <taxon>Ascaridomorpha</taxon>
        <taxon>Ascaridoidea</taxon>
        <taxon>Anisakidae</taxon>
        <taxon>Anisakis</taxon>
        <taxon>Anisakis simplex complex</taxon>
    </lineage>
</organism>
<dbReference type="InterPro" id="IPR027409">
    <property type="entry name" value="GroEL-like_apical_dom_sf"/>
</dbReference>
<dbReference type="GO" id="GO:0005737">
    <property type="term" value="C:cytoplasm"/>
    <property type="evidence" value="ECO:0007669"/>
    <property type="project" value="UniProtKB-SubCell"/>
</dbReference>
<keyword evidence="6 9" id="KW-0067">ATP-binding</keyword>
<evidence type="ECO:0000256" key="5">
    <source>
        <dbReference type="ARBA" id="ARBA00022741"/>
    </source>
</evidence>
<evidence type="ECO:0000256" key="2">
    <source>
        <dbReference type="ARBA" id="ARBA00008020"/>
    </source>
</evidence>
<dbReference type="EMBL" id="UYRR01036794">
    <property type="protein sequence ID" value="VDK68070.1"/>
    <property type="molecule type" value="Genomic_DNA"/>
</dbReference>
<dbReference type="InterPro" id="IPR002423">
    <property type="entry name" value="Cpn60/GroEL/TCP-1"/>
</dbReference>